<organism evidence="2 3">
    <name type="scientific">Candidatus Eisenbergiella merdavium</name>
    <dbReference type="NCBI Taxonomy" id="2838551"/>
    <lineage>
        <taxon>Bacteria</taxon>
        <taxon>Bacillati</taxon>
        <taxon>Bacillota</taxon>
        <taxon>Clostridia</taxon>
        <taxon>Lachnospirales</taxon>
        <taxon>Lachnospiraceae</taxon>
        <taxon>Eisenbergiella</taxon>
    </lineage>
</organism>
<protein>
    <submittedName>
        <fullName evidence="2">Uncharacterized protein</fullName>
    </submittedName>
</protein>
<evidence type="ECO:0000313" key="2">
    <source>
        <dbReference type="EMBL" id="HJC25479.1"/>
    </source>
</evidence>
<name>A0A9D2NJF1_9FIRM</name>
<sequence length="109" mass="12667">MDHETKAMFELIIQKMDSRFDSIDKRLDAVEKRLDSVEKRLDSVGKRLDKLESDVGFLKARQDRDSRNLKDLQLQVKILERDMHRGFARLNDSVDTIAEVLRLNGLIPG</sequence>
<dbReference type="SUPFAM" id="SSF57997">
    <property type="entry name" value="Tropomyosin"/>
    <property type="match status" value="1"/>
</dbReference>
<comment type="caution">
    <text evidence="2">The sequence shown here is derived from an EMBL/GenBank/DDBJ whole genome shotgun (WGS) entry which is preliminary data.</text>
</comment>
<evidence type="ECO:0000256" key="1">
    <source>
        <dbReference type="SAM" id="Coils"/>
    </source>
</evidence>
<keyword evidence="1" id="KW-0175">Coiled coil</keyword>
<proteinExistence type="predicted"/>
<reference evidence="2" key="2">
    <citation type="submission" date="2021-04" db="EMBL/GenBank/DDBJ databases">
        <authorList>
            <person name="Gilroy R."/>
        </authorList>
    </citation>
    <scope>NUCLEOTIDE SEQUENCE</scope>
    <source>
        <strain evidence="2">USAMLcec2-132</strain>
    </source>
</reference>
<dbReference type="AlphaFoldDB" id="A0A9D2NJF1"/>
<accession>A0A9D2NJF1</accession>
<dbReference type="EMBL" id="DWWS01000066">
    <property type="protein sequence ID" value="HJC25479.1"/>
    <property type="molecule type" value="Genomic_DNA"/>
</dbReference>
<feature type="coiled-coil region" evidence="1">
    <location>
        <begin position="20"/>
        <end position="82"/>
    </location>
</feature>
<evidence type="ECO:0000313" key="3">
    <source>
        <dbReference type="Proteomes" id="UP000823891"/>
    </source>
</evidence>
<dbReference type="Proteomes" id="UP000823891">
    <property type="component" value="Unassembled WGS sequence"/>
</dbReference>
<gene>
    <name evidence="2" type="ORF">H9761_17580</name>
</gene>
<reference evidence="2" key="1">
    <citation type="journal article" date="2021" name="PeerJ">
        <title>Extensive microbial diversity within the chicken gut microbiome revealed by metagenomics and culture.</title>
        <authorList>
            <person name="Gilroy R."/>
            <person name="Ravi A."/>
            <person name="Getino M."/>
            <person name="Pursley I."/>
            <person name="Horton D.L."/>
            <person name="Alikhan N.F."/>
            <person name="Baker D."/>
            <person name="Gharbi K."/>
            <person name="Hall N."/>
            <person name="Watson M."/>
            <person name="Adriaenssens E.M."/>
            <person name="Foster-Nyarko E."/>
            <person name="Jarju S."/>
            <person name="Secka A."/>
            <person name="Antonio M."/>
            <person name="Oren A."/>
            <person name="Chaudhuri R.R."/>
            <person name="La Ragione R."/>
            <person name="Hildebrand F."/>
            <person name="Pallen M.J."/>
        </authorList>
    </citation>
    <scope>NUCLEOTIDE SEQUENCE</scope>
    <source>
        <strain evidence="2">USAMLcec2-132</strain>
    </source>
</reference>
<dbReference type="Gene3D" id="1.20.5.110">
    <property type="match status" value="1"/>
</dbReference>